<dbReference type="OrthoDB" id="1525222at2"/>
<sequence>MKTYILSILALLVLVVSCREEAVPKPDDLLSKEQMAAILYDVTLVNSIKGVNKQKLEDTYLHLDSYLYAKHETDSLQFKRSNDYYAANPTKYFEIYGIVQAKLTKERKKVGEALEAEQKRRDSIQDAKKIQRSKIDKDSLAKKKPEFTRVRGDK</sequence>
<evidence type="ECO:0000259" key="3">
    <source>
        <dbReference type="Pfam" id="PF14129"/>
    </source>
</evidence>
<dbReference type="EMBL" id="QBKT01000010">
    <property type="protein sequence ID" value="PTX59276.1"/>
    <property type="molecule type" value="Genomic_DNA"/>
</dbReference>
<gene>
    <name evidence="4" type="ORF">C8N46_110113</name>
</gene>
<feature type="chain" id="PRO_5015599012" evidence="2">
    <location>
        <begin position="23"/>
        <end position="154"/>
    </location>
</feature>
<dbReference type="AlphaFoldDB" id="A0A2T6BTB4"/>
<feature type="region of interest" description="Disordered" evidence="1">
    <location>
        <begin position="114"/>
        <end position="135"/>
    </location>
</feature>
<comment type="caution">
    <text evidence="4">The sequence shown here is derived from an EMBL/GenBank/DDBJ whole genome shotgun (WGS) entry which is preliminary data.</text>
</comment>
<name>A0A2T6BTB4_9FLAO</name>
<protein>
    <submittedName>
        <fullName evidence="4">Uncharacterized protein DUF4296</fullName>
    </submittedName>
</protein>
<evidence type="ECO:0000256" key="1">
    <source>
        <dbReference type="SAM" id="MobiDB-lite"/>
    </source>
</evidence>
<keyword evidence="2" id="KW-0732">Signal</keyword>
<evidence type="ECO:0000313" key="5">
    <source>
        <dbReference type="Proteomes" id="UP000244090"/>
    </source>
</evidence>
<dbReference type="Proteomes" id="UP000244090">
    <property type="component" value="Unassembled WGS sequence"/>
</dbReference>
<accession>A0A2T6BTB4</accession>
<evidence type="ECO:0000256" key="2">
    <source>
        <dbReference type="SAM" id="SignalP"/>
    </source>
</evidence>
<feature type="domain" description="DUF4296" evidence="3">
    <location>
        <begin position="26"/>
        <end position="108"/>
    </location>
</feature>
<feature type="signal peptide" evidence="2">
    <location>
        <begin position="1"/>
        <end position="22"/>
    </location>
</feature>
<dbReference type="InterPro" id="IPR025381">
    <property type="entry name" value="DUF4296"/>
</dbReference>
<dbReference type="PROSITE" id="PS51257">
    <property type="entry name" value="PROKAR_LIPOPROTEIN"/>
    <property type="match status" value="1"/>
</dbReference>
<proteinExistence type="predicted"/>
<reference evidence="4 5" key="1">
    <citation type="submission" date="2018-04" db="EMBL/GenBank/DDBJ databases">
        <title>Genomic Encyclopedia of Archaeal and Bacterial Type Strains, Phase II (KMG-II): from individual species to whole genera.</title>
        <authorList>
            <person name="Goeker M."/>
        </authorList>
    </citation>
    <scope>NUCLEOTIDE SEQUENCE [LARGE SCALE GENOMIC DNA]</scope>
    <source>
        <strain evidence="4 5">DSM 25731</strain>
    </source>
</reference>
<dbReference type="RefSeq" id="WP_108116436.1">
    <property type="nucleotide sequence ID" value="NZ_QBKT01000010.1"/>
</dbReference>
<dbReference type="Pfam" id="PF14129">
    <property type="entry name" value="DUF4296"/>
    <property type="match status" value="1"/>
</dbReference>
<evidence type="ECO:0000313" key="4">
    <source>
        <dbReference type="EMBL" id="PTX59276.1"/>
    </source>
</evidence>
<organism evidence="4 5">
    <name type="scientific">Kordia periserrulae</name>
    <dbReference type="NCBI Taxonomy" id="701523"/>
    <lineage>
        <taxon>Bacteria</taxon>
        <taxon>Pseudomonadati</taxon>
        <taxon>Bacteroidota</taxon>
        <taxon>Flavobacteriia</taxon>
        <taxon>Flavobacteriales</taxon>
        <taxon>Flavobacteriaceae</taxon>
        <taxon>Kordia</taxon>
    </lineage>
</organism>
<keyword evidence="5" id="KW-1185">Reference proteome</keyword>